<protein>
    <submittedName>
        <fullName evidence="1">Uncharacterized protein</fullName>
    </submittedName>
</protein>
<dbReference type="AlphaFoldDB" id="A0A9D3PWW0"/>
<gene>
    <name evidence="1" type="ORF">MATL_G00126100</name>
</gene>
<evidence type="ECO:0000313" key="1">
    <source>
        <dbReference type="EMBL" id="KAG7469168.1"/>
    </source>
</evidence>
<evidence type="ECO:0000313" key="2">
    <source>
        <dbReference type="Proteomes" id="UP001046870"/>
    </source>
</evidence>
<comment type="caution">
    <text evidence="1">The sequence shown here is derived from an EMBL/GenBank/DDBJ whole genome shotgun (WGS) entry which is preliminary data.</text>
</comment>
<accession>A0A9D3PWW0</accession>
<dbReference type="Proteomes" id="UP001046870">
    <property type="component" value="Chromosome 10"/>
</dbReference>
<proteinExistence type="predicted"/>
<name>A0A9D3PWW0_MEGAT</name>
<sequence length="125" mass="14250">MQRKYLRIGWHAYRQGYLKGSFLIDKAPEVCRKRNGIFPPLGGPLSSSRGLCHIKLQFFPSSSPASLPRILPIHICATLQRTTNEIEATNRQRLPTLQSWQLQENRWLLIKVPLSMTTRPSGPQG</sequence>
<organism evidence="1 2">
    <name type="scientific">Megalops atlanticus</name>
    <name type="common">Tarpon</name>
    <name type="synonym">Clupea gigantea</name>
    <dbReference type="NCBI Taxonomy" id="7932"/>
    <lineage>
        <taxon>Eukaryota</taxon>
        <taxon>Metazoa</taxon>
        <taxon>Chordata</taxon>
        <taxon>Craniata</taxon>
        <taxon>Vertebrata</taxon>
        <taxon>Euteleostomi</taxon>
        <taxon>Actinopterygii</taxon>
        <taxon>Neopterygii</taxon>
        <taxon>Teleostei</taxon>
        <taxon>Elopiformes</taxon>
        <taxon>Megalopidae</taxon>
        <taxon>Megalops</taxon>
    </lineage>
</organism>
<keyword evidence="2" id="KW-1185">Reference proteome</keyword>
<dbReference type="EMBL" id="JAFDVH010000010">
    <property type="protein sequence ID" value="KAG7469168.1"/>
    <property type="molecule type" value="Genomic_DNA"/>
</dbReference>
<reference evidence="1" key="1">
    <citation type="submission" date="2021-01" db="EMBL/GenBank/DDBJ databases">
        <authorList>
            <person name="Zahm M."/>
            <person name="Roques C."/>
            <person name="Cabau C."/>
            <person name="Klopp C."/>
            <person name="Donnadieu C."/>
            <person name="Jouanno E."/>
            <person name="Lampietro C."/>
            <person name="Louis A."/>
            <person name="Herpin A."/>
            <person name="Echchiki A."/>
            <person name="Berthelot C."/>
            <person name="Parey E."/>
            <person name="Roest-Crollius H."/>
            <person name="Braasch I."/>
            <person name="Postlethwait J."/>
            <person name="Bobe J."/>
            <person name="Montfort J."/>
            <person name="Bouchez O."/>
            <person name="Begum T."/>
            <person name="Mejri S."/>
            <person name="Adams A."/>
            <person name="Chen W.-J."/>
            <person name="Guiguen Y."/>
        </authorList>
    </citation>
    <scope>NUCLEOTIDE SEQUENCE</scope>
    <source>
        <strain evidence="1">YG-15Mar2019-1</strain>
        <tissue evidence="1">Brain</tissue>
    </source>
</reference>